<keyword evidence="1" id="KW-0175">Coiled coil</keyword>
<dbReference type="AlphaFoldDB" id="A0A510KQY4"/>
<feature type="coiled-coil region" evidence="1">
    <location>
        <begin position="121"/>
        <end position="186"/>
    </location>
</feature>
<gene>
    <name evidence="2" type="ORF">JMUB3936_0364</name>
</gene>
<evidence type="ECO:0000256" key="1">
    <source>
        <dbReference type="SAM" id="Coils"/>
    </source>
</evidence>
<dbReference type="OrthoDB" id="80608at2"/>
<proteinExistence type="predicted"/>
<dbReference type="RefSeq" id="WP_147002930.1">
    <property type="nucleotide sequence ID" value="NZ_AP019841.1"/>
</dbReference>
<organism evidence="2 3">
    <name type="scientific">Leptotrichia wadei</name>
    <dbReference type="NCBI Taxonomy" id="157687"/>
    <lineage>
        <taxon>Bacteria</taxon>
        <taxon>Fusobacteriati</taxon>
        <taxon>Fusobacteriota</taxon>
        <taxon>Fusobacteriia</taxon>
        <taxon>Fusobacteriales</taxon>
        <taxon>Leptotrichiaceae</taxon>
        <taxon>Leptotrichia</taxon>
    </lineage>
</organism>
<evidence type="ECO:0000313" key="3">
    <source>
        <dbReference type="Proteomes" id="UP000321944"/>
    </source>
</evidence>
<sequence>MEEFRVYLYDKNGNLIGIYLAPSQEEFETDKLKYCSEYVEGETYISYIEINNAIIDNGVIREMKTSEKINAGFITLLDGQYLENEEIKTIEKPNKYSNWDKNINTWVEDKAEKLKYLKELRYQKQQEFVKYKKELEEKEEEKTEFENLGFDITETEEMITEIKSEMDLLKTEIAKLTKDIKKVEKEVA</sequence>
<protein>
    <submittedName>
        <fullName evidence="2">Uncharacterized protein</fullName>
    </submittedName>
</protein>
<dbReference type="Proteomes" id="UP000321944">
    <property type="component" value="Chromosome"/>
</dbReference>
<accession>A0A510KQY4</accession>
<name>A0A510KQY4_9FUSO</name>
<dbReference type="EMBL" id="AP019841">
    <property type="protein sequence ID" value="BBM54086.1"/>
    <property type="molecule type" value="Genomic_DNA"/>
</dbReference>
<reference evidence="2 3" key="1">
    <citation type="submission" date="2019-07" db="EMBL/GenBank/DDBJ databases">
        <title>Complete Genome Sequence of Leptotrichia wadei Strain JMUB3936.</title>
        <authorList>
            <person name="Watanabe S."/>
            <person name="Cui L."/>
        </authorList>
    </citation>
    <scope>NUCLEOTIDE SEQUENCE [LARGE SCALE GENOMIC DNA]</scope>
    <source>
        <strain evidence="2 3">JMUB3936</strain>
    </source>
</reference>
<evidence type="ECO:0000313" key="2">
    <source>
        <dbReference type="EMBL" id="BBM54086.1"/>
    </source>
</evidence>